<dbReference type="Gene3D" id="1.25.40.10">
    <property type="entry name" value="Tetratricopeptide repeat domain"/>
    <property type="match status" value="1"/>
</dbReference>
<sequence>MAQAVDRDTGADTGSDIGAGERPSMSLVPPASRSIHGRDAEIAVLGDWLAGVVRGDGSRCVLMGEAGGGKTSLQQLVVAAADAGAATVLTAGGRELEQDFPFGTVRQLFDGPRGRRASGPAGVLAARLDDARGRSMGTGDTFALFQDLYWSLLDVADQAPVLLVVDDLHWADEPSRRWLEFLGPRLDGVAAGLLLASRPDEVARARWTAGDVTVLDLAPLSADVTARWLTADLGAPVSPRVARTVAELTGGNPLLVRELVQEMRAHGLGPDVGVDRLRALLPSGVRSFVLLRMASLDQRASRLAAAVAVLDRTDLPTAADLAGLDPDAAADARNELEAARILGGGAGPVQFVHPLVRTAVHHQLDPTRRRRLHLRAAELLHGRGARADLVAPHLLEAGDTDTVWATAVLAEAGRQARRHGDPRAAARWLRAAAARPDAGPQVLLEWGETLAAIDPAAAVQPLSSALSRAGDGVRGTGGIPGATSDGAVTVRARAAVALAQVELYRGHGLQAAESLLEIRAELSDDDPVAERVDFQLLACGAVSAAARERLAPWRRRVVAERFPAGVRPGWVRMVAATDALDGAMDGRPVGEVAVSVSRAIHGLETATDPAVAGIVLSLIGLAQLLVDDFDGARAVFDRLVQRTDRDSLADRHADMLAQRASLRLRVGDLAEALAEAQDALDLADAVGTTSSLLPRAAAVVVSVAADQGTAPLAYVLDDIDPDATAFRLLAYSRAELLLAQGKNAAAAEAFEAYGAMNLRLGWSGAASPWRSRCATALRRQGVAPDRSRELVDAELAIARRAGAPRAIGVALRAAAHLRAGSTAELLAEAVTVLQDSPARLELAWALADFGVEHLRSDRRADARAALSRAHDLAVECAAHRLVAQVRPALLSSGGRPRPAADRPPALTRSERVVAGHAAQGLGNRQIARALFVTEKTVEAHLRHAYRKLGIRSRNELAGRLPAGD</sequence>
<accession>A0A917TD19</accession>
<dbReference type="InterPro" id="IPR041664">
    <property type="entry name" value="AAA_16"/>
</dbReference>
<dbReference type="Gene3D" id="1.10.10.10">
    <property type="entry name" value="Winged helix-like DNA-binding domain superfamily/Winged helix DNA-binding domain"/>
    <property type="match status" value="1"/>
</dbReference>
<dbReference type="SMART" id="SM00421">
    <property type="entry name" value="HTH_LUXR"/>
    <property type="match status" value="1"/>
</dbReference>
<comment type="caution">
    <text evidence="5">The sequence shown here is derived from an EMBL/GenBank/DDBJ whole genome shotgun (WGS) entry which is preliminary data.</text>
</comment>
<dbReference type="Proteomes" id="UP000655208">
    <property type="component" value="Unassembled WGS sequence"/>
</dbReference>
<evidence type="ECO:0000256" key="1">
    <source>
        <dbReference type="ARBA" id="ARBA00022741"/>
    </source>
</evidence>
<keyword evidence="2" id="KW-0067">ATP-binding</keyword>
<proteinExistence type="predicted"/>
<organism evidence="5 6">
    <name type="scientific">Nakamurella endophytica</name>
    <dbReference type="NCBI Taxonomy" id="1748367"/>
    <lineage>
        <taxon>Bacteria</taxon>
        <taxon>Bacillati</taxon>
        <taxon>Actinomycetota</taxon>
        <taxon>Actinomycetes</taxon>
        <taxon>Nakamurellales</taxon>
        <taxon>Nakamurellaceae</taxon>
        <taxon>Nakamurella</taxon>
    </lineage>
</organism>
<reference evidence="5" key="2">
    <citation type="submission" date="2020-09" db="EMBL/GenBank/DDBJ databases">
        <authorList>
            <person name="Sun Q."/>
            <person name="Zhou Y."/>
        </authorList>
    </citation>
    <scope>NUCLEOTIDE SEQUENCE</scope>
    <source>
        <strain evidence="5">CGMCC 4.7308</strain>
    </source>
</reference>
<dbReference type="InterPro" id="IPR027417">
    <property type="entry name" value="P-loop_NTPase"/>
</dbReference>
<dbReference type="CDD" id="cd06170">
    <property type="entry name" value="LuxR_C_like"/>
    <property type="match status" value="1"/>
</dbReference>
<evidence type="ECO:0000256" key="2">
    <source>
        <dbReference type="ARBA" id="ARBA00022840"/>
    </source>
</evidence>
<name>A0A917TD19_9ACTN</name>
<dbReference type="PROSITE" id="PS50043">
    <property type="entry name" value="HTH_LUXR_2"/>
    <property type="match status" value="1"/>
</dbReference>
<dbReference type="PANTHER" id="PTHR16305">
    <property type="entry name" value="TESTICULAR SOLUBLE ADENYLYL CYCLASE"/>
    <property type="match status" value="1"/>
</dbReference>
<dbReference type="InterPro" id="IPR000792">
    <property type="entry name" value="Tscrpt_reg_LuxR_C"/>
</dbReference>
<keyword evidence="1" id="KW-0547">Nucleotide-binding</keyword>
<evidence type="ECO:0000256" key="3">
    <source>
        <dbReference type="SAM" id="MobiDB-lite"/>
    </source>
</evidence>
<dbReference type="SUPFAM" id="SSF48452">
    <property type="entry name" value="TPR-like"/>
    <property type="match status" value="1"/>
</dbReference>
<dbReference type="SUPFAM" id="SSF52540">
    <property type="entry name" value="P-loop containing nucleoside triphosphate hydrolases"/>
    <property type="match status" value="1"/>
</dbReference>
<dbReference type="RefSeq" id="WP_188945006.1">
    <property type="nucleotide sequence ID" value="NZ_BMNA01000023.1"/>
</dbReference>
<dbReference type="GO" id="GO:0006355">
    <property type="term" value="P:regulation of DNA-templated transcription"/>
    <property type="evidence" value="ECO:0007669"/>
    <property type="project" value="InterPro"/>
</dbReference>
<dbReference type="Pfam" id="PF00196">
    <property type="entry name" value="GerE"/>
    <property type="match status" value="1"/>
</dbReference>
<dbReference type="PANTHER" id="PTHR16305:SF35">
    <property type="entry name" value="TRANSCRIPTIONAL ACTIVATOR DOMAIN"/>
    <property type="match status" value="1"/>
</dbReference>
<dbReference type="GO" id="GO:0005737">
    <property type="term" value="C:cytoplasm"/>
    <property type="evidence" value="ECO:0007669"/>
    <property type="project" value="TreeGrafter"/>
</dbReference>
<protein>
    <recommendedName>
        <fullName evidence="4">HTH luxR-type domain-containing protein</fullName>
    </recommendedName>
</protein>
<feature type="domain" description="HTH luxR-type" evidence="4">
    <location>
        <begin position="899"/>
        <end position="964"/>
    </location>
</feature>
<evidence type="ECO:0000313" key="5">
    <source>
        <dbReference type="EMBL" id="GGM19094.1"/>
    </source>
</evidence>
<reference evidence="5" key="1">
    <citation type="journal article" date="2014" name="Int. J. Syst. Evol. Microbiol.">
        <title>Complete genome sequence of Corynebacterium casei LMG S-19264T (=DSM 44701T), isolated from a smear-ripened cheese.</title>
        <authorList>
            <consortium name="US DOE Joint Genome Institute (JGI-PGF)"/>
            <person name="Walter F."/>
            <person name="Albersmeier A."/>
            <person name="Kalinowski J."/>
            <person name="Ruckert C."/>
        </authorList>
    </citation>
    <scope>NUCLEOTIDE SEQUENCE</scope>
    <source>
        <strain evidence="5">CGMCC 4.7308</strain>
    </source>
</reference>
<dbReference type="SUPFAM" id="SSF46894">
    <property type="entry name" value="C-terminal effector domain of the bipartite response regulators"/>
    <property type="match status" value="1"/>
</dbReference>
<dbReference type="PRINTS" id="PR00038">
    <property type="entry name" value="HTHLUXR"/>
</dbReference>
<dbReference type="PROSITE" id="PS00622">
    <property type="entry name" value="HTH_LUXR_1"/>
    <property type="match status" value="1"/>
</dbReference>
<dbReference type="Pfam" id="PF13191">
    <property type="entry name" value="AAA_16"/>
    <property type="match status" value="1"/>
</dbReference>
<keyword evidence="6" id="KW-1185">Reference proteome</keyword>
<feature type="region of interest" description="Disordered" evidence="3">
    <location>
        <begin position="1"/>
        <end position="32"/>
    </location>
</feature>
<dbReference type="AlphaFoldDB" id="A0A917TD19"/>
<dbReference type="EMBL" id="BMNA01000023">
    <property type="protein sequence ID" value="GGM19094.1"/>
    <property type="molecule type" value="Genomic_DNA"/>
</dbReference>
<dbReference type="GO" id="GO:0005524">
    <property type="term" value="F:ATP binding"/>
    <property type="evidence" value="ECO:0007669"/>
    <property type="project" value="UniProtKB-KW"/>
</dbReference>
<evidence type="ECO:0000313" key="6">
    <source>
        <dbReference type="Proteomes" id="UP000655208"/>
    </source>
</evidence>
<dbReference type="GO" id="GO:0004016">
    <property type="term" value="F:adenylate cyclase activity"/>
    <property type="evidence" value="ECO:0007669"/>
    <property type="project" value="TreeGrafter"/>
</dbReference>
<dbReference type="InterPro" id="IPR036388">
    <property type="entry name" value="WH-like_DNA-bd_sf"/>
</dbReference>
<dbReference type="InterPro" id="IPR011990">
    <property type="entry name" value="TPR-like_helical_dom_sf"/>
</dbReference>
<evidence type="ECO:0000259" key="4">
    <source>
        <dbReference type="PROSITE" id="PS50043"/>
    </source>
</evidence>
<gene>
    <name evidence="5" type="ORF">GCM10011594_43950</name>
</gene>
<feature type="compositionally biased region" description="Basic and acidic residues" evidence="3">
    <location>
        <begin position="1"/>
        <end position="10"/>
    </location>
</feature>
<dbReference type="GO" id="GO:0003677">
    <property type="term" value="F:DNA binding"/>
    <property type="evidence" value="ECO:0007669"/>
    <property type="project" value="InterPro"/>
</dbReference>
<dbReference type="InterPro" id="IPR016032">
    <property type="entry name" value="Sig_transdc_resp-reg_C-effctor"/>
</dbReference>